<keyword evidence="4" id="KW-1185">Reference proteome</keyword>
<proteinExistence type="predicted"/>
<sequence>MKLLVICNDFSYTKVHSNLSRELDEKGVRQVIYHPLRNEGNIGVNGIEFKTLNSKIIYSGKLKKHHKFLFESKVKFLYKDLISKIDPESFTNIYATTLFSDGTLAYKLFRDYNIPYIVTIRNTDIHIFLKYRPDLKRLAIKILSNASKVIFISKSNYENFFNHRLIKGAQHFKQKVEVINNGIDDFWLENYYTKGFLHPATDILFIGKLDRNKNIINLIRGFQKLKKEQHTIRLNIVGSGGANDSKVRELAKEDPSIKLYGEINSKEKLLQIFRKNHFFAMVSHRETFGLVYIEALSQGLPLLFSKDQGIDGTFNEKIGVAVDSNSVNGIYEGLRFLTKNVNQFQQPLIGRQNFSWENVANKYFRIFRGSEKQESY</sequence>
<evidence type="ECO:0000259" key="1">
    <source>
        <dbReference type="Pfam" id="PF00534"/>
    </source>
</evidence>
<dbReference type="GO" id="GO:0016757">
    <property type="term" value="F:glycosyltransferase activity"/>
    <property type="evidence" value="ECO:0007669"/>
    <property type="project" value="InterPro"/>
</dbReference>
<dbReference type="AlphaFoldDB" id="A0A2N0TRZ5"/>
<dbReference type="OrthoDB" id="9811239at2"/>
<dbReference type="Pfam" id="PF00534">
    <property type="entry name" value="Glycos_transf_1"/>
    <property type="match status" value="1"/>
</dbReference>
<organism evidence="3 5">
    <name type="scientific">Salegentibacter salarius</name>
    <dbReference type="NCBI Taxonomy" id="435906"/>
    <lineage>
        <taxon>Bacteria</taxon>
        <taxon>Pseudomonadati</taxon>
        <taxon>Bacteroidota</taxon>
        <taxon>Flavobacteriia</taxon>
        <taxon>Flavobacteriales</taxon>
        <taxon>Flavobacteriaceae</taxon>
        <taxon>Salegentibacter</taxon>
    </lineage>
</organism>
<evidence type="ECO:0000313" key="5">
    <source>
        <dbReference type="Proteomes" id="UP000232533"/>
    </source>
</evidence>
<gene>
    <name evidence="3" type="ORF">APR40_04170</name>
    <name evidence="2" type="ORF">BHS39_04170</name>
</gene>
<protein>
    <recommendedName>
        <fullName evidence="1">Glycosyl transferase family 1 domain-containing protein</fullName>
    </recommendedName>
</protein>
<reference evidence="2 4" key="2">
    <citation type="submission" date="2016-09" db="EMBL/GenBank/DDBJ databases">
        <title>Genome Sequence of Salegentibacter salarius,Isolated from a Marine Solar Saltern of the Yellow Sea in South Korea.</title>
        <authorList>
            <person name="Zheng Q."/>
            <person name="Liu Y."/>
        </authorList>
    </citation>
    <scope>NUCLEOTIDE SEQUENCE [LARGE SCALE GENOMIC DNA]</scope>
    <source>
        <strain evidence="2 4">KCTC 12974</strain>
    </source>
</reference>
<name>A0A2N0TRZ5_9FLAO</name>
<dbReference type="CDD" id="cd03801">
    <property type="entry name" value="GT4_PimA-like"/>
    <property type="match status" value="1"/>
</dbReference>
<comment type="caution">
    <text evidence="3">The sequence shown here is derived from an EMBL/GenBank/DDBJ whole genome shotgun (WGS) entry which is preliminary data.</text>
</comment>
<dbReference type="PANTHER" id="PTHR12526">
    <property type="entry name" value="GLYCOSYLTRANSFERASE"/>
    <property type="match status" value="1"/>
</dbReference>
<evidence type="ECO:0000313" key="3">
    <source>
        <dbReference type="EMBL" id="PKD17458.1"/>
    </source>
</evidence>
<dbReference type="EMBL" id="LKTR01000034">
    <property type="protein sequence ID" value="PKD17458.1"/>
    <property type="molecule type" value="Genomic_DNA"/>
</dbReference>
<dbReference type="InterPro" id="IPR001296">
    <property type="entry name" value="Glyco_trans_1"/>
</dbReference>
<evidence type="ECO:0000313" key="4">
    <source>
        <dbReference type="Proteomes" id="UP000176009"/>
    </source>
</evidence>
<evidence type="ECO:0000313" key="2">
    <source>
        <dbReference type="EMBL" id="OEY71865.1"/>
    </source>
</evidence>
<dbReference type="RefSeq" id="WP_070054946.1">
    <property type="nucleotide sequence ID" value="NZ_FVZF01000031.1"/>
</dbReference>
<dbReference type="Proteomes" id="UP000176009">
    <property type="component" value="Unassembled WGS sequence"/>
</dbReference>
<dbReference type="EMBL" id="MJBR01000034">
    <property type="protein sequence ID" value="OEY71865.1"/>
    <property type="molecule type" value="Genomic_DNA"/>
</dbReference>
<reference evidence="3 5" key="1">
    <citation type="submission" date="2015-10" db="EMBL/GenBank/DDBJ databases">
        <title>Draft genome sequence of Salegentibacter salinarum KCTC 12975.</title>
        <authorList>
            <person name="Lin W."/>
            <person name="Zheng Q."/>
        </authorList>
    </citation>
    <scope>NUCLEOTIDE SEQUENCE [LARGE SCALE GENOMIC DNA]</scope>
    <source>
        <strain evidence="3 5">KCTC 12974</strain>
    </source>
</reference>
<dbReference type="Gene3D" id="3.40.50.2000">
    <property type="entry name" value="Glycogen Phosphorylase B"/>
    <property type="match status" value="2"/>
</dbReference>
<dbReference type="Proteomes" id="UP000232533">
    <property type="component" value="Unassembled WGS sequence"/>
</dbReference>
<feature type="domain" description="Glycosyl transferase family 1" evidence="1">
    <location>
        <begin position="202"/>
        <end position="340"/>
    </location>
</feature>
<accession>A0A2N0TRZ5</accession>
<dbReference type="SUPFAM" id="SSF53756">
    <property type="entry name" value="UDP-Glycosyltransferase/glycogen phosphorylase"/>
    <property type="match status" value="1"/>
</dbReference>